<evidence type="ECO:0000256" key="2">
    <source>
        <dbReference type="ARBA" id="ARBA00022840"/>
    </source>
</evidence>
<evidence type="ECO:0000256" key="3">
    <source>
        <dbReference type="ARBA" id="ARBA00024484"/>
    </source>
</evidence>
<evidence type="ECO:0000313" key="6">
    <source>
        <dbReference type="Proteomes" id="UP000765845"/>
    </source>
</evidence>
<dbReference type="PROSITE" id="PS00455">
    <property type="entry name" value="AMP_BINDING"/>
    <property type="match status" value="1"/>
</dbReference>
<dbReference type="PANTHER" id="PTHR43272:SF33">
    <property type="entry name" value="AMP-BINDING DOMAIN-CONTAINING PROTEIN-RELATED"/>
    <property type="match status" value="1"/>
</dbReference>
<keyword evidence="6" id="KW-1185">Reference proteome</keyword>
<accession>A0ABX1GHL0</accession>
<dbReference type="Pfam" id="PF23562">
    <property type="entry name" value="AMP-binding_C_3"/>
    <property type="match status" value="1"/>
</dbReference>
<dbReference type="EMBL" id="JAAWWK010000005">
    <property type="protein sequence ID" value="NKI18704.1"/>
    <property type="molecule type" value="Genomic_DNA"/>
</dbReference>
<organism evidence="5 6">
    <name type="scientific">Spongiibacter thalassae</name>
    <dbReference type="NCBI Taxonomy" id="2721624"/>
    <lineage>
        <taxon>Bacteria</taxon>
        <taxon>Pseudomonadati</taxon>
        <taxon>Pseudomonadota</taxon>
        <taxon>Gammaproteobacteria</taxon>
        <taxon>Cellvibrionales</taxon>
        <taxon>Spongiibacteraceae</taxon>
        <taxon>Spongiibacter</taxon>
    </lineage>
</organism>
<comment type="caution">
    <text evidence="5">The sequence shown here is derived from an EMBL/GenBank/DDBJ whole genome shotgun (WGS) entry which is preliminary data.</text>
</comment>
<gene>
    <name evidence="5" type="ORF">HCU74_14925</name>
</gene>
<dbReference type="Gene3D" id="3.30.300.30">
    <property type="match status" value="1"/>
</dbReference>
<dbReference type="Proteomes" id="UP000765845">
    <property type="component" value="Unassembled WGS sequence"/>
</dbReference>
<protein>
    <submittedName>
        <fullName evidence="5">AMP-binding protein</fullName>
    </submittedName>
</protein>
<dbReference type="SUPFAM" id="SSF56801">
    <property type="entry name" value="Acetyl-CoA synthetase-like"/>
    <property type="match status" value="1"/>
</dbReference>
<sequence>MLPLQSFLAKVEATPNAAYLHQPAAGEWQTFSYAEVAAMARKVAAGLVEFGCEKGDKVAVVSKNCADWIIVDLGIMMAGMVSVPIYPNAGESTLSHVVSHSEAKLVFIGKLDDYAAVDNALPDHHLVTMGGYRKDGLDTLQDWFNRYGERPEIVLPEGDDLWTIVYTSGSTGVPKGVGLNYSNVRASSKDLPYQFYEVDDRYRVLCYLPLAHVAERSAVAIGSMYYDVEVFFNESVETFVADLHHARVTSFVSVPRLWAKFQAQVLAQIDFDTLNVVLDSDQGEEVARSIREKLGFGECKMFISGTAPIAPSLLNWYSNIGVDICEGWGMTETSGVAAANAPFDSSKLGTIGVPVNGAEMKLSDDGEILIKGATIFGGYYKNPEATAESFVDGWFRTGDCAELSDDGAWRIIGRMKEQFKTAKGKYVAPVPIESMLSANPYIEQVCVGGSGHSQPYALLVLAEGIKLAKDALAEELDKTIQNVNAQLESHERLSGALIVSEPWSIENEMLTPTMKLKRSNIESHYEEKVDGLRGILWE</sequence>
<dbReference type="InterPro" id="IPR000873">
    <property type="entry name" value="AMP-dep_synth/lig_dom"/>
</dbReference>
<dbReference type="InterPro" id="IPR045851">
    <property type="entry name" value="AMP-bd_C_sf"/>
</dbReference>
<keyword evidence="2" id="KW-0067">ATP-binding</keyword>
<comment type="catalytic activity">
    <reaction evidence="3">
        <text>a long-chain fatty acid + ATP + CoA = a long-chain fatty acyl-CoA + AMP + diphosphate</text>
        <dbReference type="Rhea" id="RHEA:15421"/>
        <dbReference type="ChEBI" id="CHEBI:30616"/>
        <dbReference type="ChEBI" id="CHEBI:33019"/>
        <dbReference type="ChEBI" id="CHEBI:57287"/>
        <dbReference type="ChEBI" id="CHEBI:57560"/>
        <dbReference type="ChEBI" id="CHEBI:83139"/>
        <dbReference type="ChEBI" id="CHEBI:456215"/>
        <dbReference type="EC" id="6.2.1.3"/>
    </reaction>
    <physiologicalReaction direction="left-to-right" evidence="3">
        <dbReference type="Rhea" id="RHEA:15422"/>
    </physiologicalReaction>
</comment>
<feature type="domain" description="AMP-dependent synthetase/ligase" evidence="4">
    <location>
        <begin position="10"/>
        <end position="380"/>
    </location>
</feature>
<reference evidence="5 6" key="1">
    <citation type="submission" date="2020-04" db="EMBL/GenBank/DDBJ databases">
        <authorList>
            <person name="Yoon J."/>
        </authorList>
    </citation>
    <scope>NUCLEOTIDE SEQUENCE [LARGE SCALE GENOMIC DNA]</scope>
    <source>
        <strain evidence="5 6">KMU-166</strain>
    </source>
</reference>
<name>A0ABX1GHL0_9GAMM</name>
<evidence type="ECO:0000256" key="1">
    <source>
        <dbReference type="ARBA" id="ARBA00022741"/>
    </source>
</evidence>
<proteinExistence type="predicted"/>
<keyword evidence="1" id="KW-0547">Nucleotide-binding</keyword>
<evidence type="ECO:0000313" key="5">
    <source>
        <dbReference type="EMBL" id="NKI18704.1"/>
    </source>
</evidence>
<evidence type="ECO:0000259" key="4">
    <source>
        <dbReference type="Pfam" id="PF00501"/>
    </source>
</evidence>
<dbReference type="PANTHER" id="PTHR43272">
    <property type="entry name" value="LONG-CHAIN-FATTY-ACID--COA LIGASE"/>
    <property type="match status" value="1"/>
</dbReference>
<dbReference type="InterPro" id="IPR020845">
    <property type="entry name" value="AMP-binding_CS"/>
</dbReference>
<dbReference type="InterPro" id="IPR042099">
    <property type="entry name" value="ANL_N_sf"/>
</dbReference>
<dbReference type="Pfam" id="PF00501">
    <property type="entry name" value="AMP-binding"/>
    <property type="match status" value="1"/>
</dbReference>
<dbReference type="Gene3D" id="3.40.50.12780">
    <property type="entry name" value="N-terminal domain of ligase-like"/>
    <property type="match status" value="1"/>
</dbReference>